<dbReference type="CDD" id="cd23763">
    <property type="entry name" value="ASKHA_ATPase_ROK"/>
    <property type="match status" value="1"/>
</dbReference>
<comment type="caution">
    <text evidence="2">The sequence shown here is derived from an EMBL/GenBank/DDBJ whole genome shotgun (WGS) entry which is preliminary data.</text>
</comment>
<dbReference type="Proteomes" id="UP001596058">
    <property type="component" value="Unassembled WGS sequence"/>
</dbReference>
<accession>A0ABW1CHE1</accession>
<evidence type="ECO:0000313" key="2">
    <source>
        <dbReference type="EMBL" id="MFC5824065.1"/>
    </source>
</evidence>
<dbReference type="Pfam" id="PF00480">
    <property type="entry name" value="ROK"/>
    <property type="match status" value="1"/>
</dbReference>
<dbReference type="InterPro" id="IPR043129">
    <property type="entry name" value="ATPase_NBD"/>
</dbReference>
<proteinExistence type="inferred from homology"/>
<sequence>MPPSEQLDTLVTVLDLVRSGISTRPEVIRRSGLGRKVVTQRLVQLGHAGLVTEGDLAPTTGGRAPRELQFHSDAGHVLVAELGATSISVGVADLAGRLLDQHEEGAEVPTRPDETLSRVAKLFDELMARRPAGGSPLWGIGIGVLGPVDWATGRPISLPTMTGWGDYPIRERFAEQYNVPVWVDNEVNLMALGELRNGLGQGERDLLFVKVGSGIGAGLISGGLLHRGASGSAGEAGHIIVAEDSQVRCWCGNSGCVAALASGSALAREGEAAAADGSSPYLATIRMGEHPRPIDAEDVVAAAAQADSAAAELITRSGQYVGKMLAGLVNAYNPALILIGGSVAAGAGDLILAAIRQVVYQRALPLATRNLRIALSPLSDRAGLVGAAFMVVDQLLSRKHLGRWIDNGTPSGRVDIIHASP</sequence>
<keyword evidence="3" id="KW-1185">Reference proteome</keyword>
<gene>
    <name evidence="2" type="ORF">ACFPZ3_09410</name>
</gene>
<organism evidence="2 3">
    <name type="scientific">Nonomuraea insulae</name>
    <dbReference type="NCBI Taxonomy" id="1616787"/>
    <lineage>
        <taxon>Bacteria</taxon>
        <taxon>Bacillati</taxon>
        <taxon>Actinomycetota</taxon>
        <taxon>Actinomycetes</taxon>
        <taxon>Streptosporangiales</taxon>
        <taxon>Streptosporangiaceae</taxon>
        <taxon>Nonomuraea</taxon>
    </lineage>
</organism>
<dbReference type="InterPro" id="IPR049874">
    <property type="entry name" value="ROK_cs"/>
</dbReference>
<dbReference type="Gene3D" id="3.30.420.40">
    <property type="match status" value="2"/>
</dbReference>
<dbReference type="PANTHER" id="PTHR18964">
    <property type="entry name" value="ROK (REPRESSOR, ORF, KINASE) FAMILY"/>
    <property type="match status" value="1"/>
</dbReference>
<name>A0ABW1CHE1_9ACTN</name>
<comment type="similarity">
    <text evidence="1">Belongs to the ROK (NagC/XylR) family.</text>
</comment>
<evidence type="ECO:0000313" key="3">
    <source>
        <dbReference type="Proteomes" id="UP001596058"/>
    </source>
</evidence>
<reference evidence="3" key="1">
    <citation type="journal article" date="2019" name="Int. J. Syst. Evol. Microbiol.">
        <title>The Global Catalogue of Microorganisms (GCM) 10K type strain sequencing project: providing services to taxonomists for standard genome sequencing and annotation.</title>
        <authorList>
            <consortium name="The Broad Institute Genomics Platform"/>
            <consortium name="The Broad Institute Genome Sequencing Center for Infectious Disease"/>
            <person name="Wu L."/>
            <person name="Ma J."/>
        </authorList>
    </citation>
    <scope>NUCLEOTIDE SEQUENCE [LARGE SCALE GENOMIC DNA]</scope>
    <source>
        <strain evidence="3">CCUG 53903</strain>
    </source>
</reference>
<dbReference type="PANTHER" id="PTHR18964:SF173">
    <property type="entry name" value="GLUCOKINASE"/>
    <property type="match status" value="1"/>
</dbReference>
<protein>
    <submittedName>
        <fullName evidence="2">ROK family protein</fullName>
    </submittedName>
</protein>
<dbReference type="PROSITE" id="PS01125">
    <property type="entry name" value="ROK"/>
    <property type="match status" value="1"/>
</dbReference>
<dbReference type="SUPFAM" id="SSF53067">
    <property type="entry name" value="Actin-like ATPase domain"/>
    <property type="match status" value="1"/>
</dbReference>
<dbReference type="RefSeq" id="WP_379513596.1">
    <property type="nucleotide sequence ID" value="NZ_JBHSPA010000012.1"/>
</dbReference>
<evidence type="ECO:0000256" key="1">
    <source>
        <dbReference type="ARBA" id="ARBA00006479"/>
    </source>
</evidence>
<dbReference type="EMBL" id="JBHSPA010000012">
    <property type="protein sequence ID" value="MFC5824065.1"/>
    <property type="molecule type" value="Genomic_DNA"/>
</dbReference>
<dbReference type="InterPro" id="IPR000600">
    <property type="entry name" value="ROK"/>
</dbReference>